<dbReference type="Pfam" id="PF00072">
    <property type="entry name" value="Response_reg"/>
    <property type="match status" value="1"/>
</dbReference>
<dbReference type="PROSITE" id="PS50110">
    <property type="entry name" value="RESPONSE_REGULATORY"/>
    <property type="match status" value="1"/>
</dbReference>
<name>A0ABV9TX58_9ACTN</name>
<dbReference type="EMBL" id="JBHSIT010000004">
    <property type="protein sequence ID" value="MFC4908731.1"/>
    <property type="molecule type" value="Genomic_DNA"/>
</dbReference>
<accession>A0ABV9TX58</accession>
<feature type="modified residue" description="4-aspartylphosphate" evidence="2">
    <location>
        <position position="56"/>
    </location>
</feature>
<dbReference type="InterPro" id="IPR050595">
    <property type="entry name" value="Bact_response_regulator"/>
</dbReference>
<protein>
    <submittedName>
        <fullName evidence="4">Two-component system response regulator</fullName>
    </submittedName>
</protein>
<comment type="caution">
    <text evidence="4">The sequence shown here is derived from an EMBL/GenBank/DDBJ whole genome shotgun (WGS) entry which is preliminary data.</text>
</comment>
<dbReference type="InterPro" id="IPR011006">
    <property type="entry name" value="CheY-like_superfamily"/>
</dbReference>
<dbReference type="PANTHER" id="PTHR44591">
    <property type="entry name" value="STRESS RESPONSE REGULATOR PROTEIN 1"/>
    <property type="match status" value="1"/>
</dbReference>
<dbReference type="PANTHER" id="PTHR44591:SF3">
    <property type="entry name" value="RESPONSE REGULATORY DOMAIN-CONTAINING PROTEIN"/>
    <property type="match status" value="1"/>
</dbReference>
<gene>
    <name evidence="4" type="ORF">ACFPCY_15495</name>
</gene>
<dbReference type="Proteomes" id="UP001595872">
    <property type="component" value="Unassembled WGS sequence"/>
</dbReference>
<evidence type="ECO:0000256" key="1">
    <source>
        <dbReference type="ARBA" id="ARBA00022553"/>
    </source>
</evidence>
<keyword evidence="5" id="KW-1185">Reference proteome</keyword>
<sequence>MGSETPNILVVDDQQENLLALAAVLKSVDASVATARSGEDALRALMADHYAVILMDVLMPGMDGFETAYHIKRKDRTRDIPIIFLTAARGEPELAFRGFAVGAVDYLVKPFDPWVLRSKVEALLDLHRERRRLDARSSALARLLPGLAGLPDDPSTASVLVRTLAARLEAVEASVASTVGTVTDTAAKQAVVQLDREIAALRAAHDALFTSSPSTD</sequence>
<keyword evidence="1 2" id="KW-0597">Phosphoprotein</keyword>
<dbReference type="InterPro" id="IPR001789">
    <property type="entry name" value="Sig_transdc_resp-reg_receiver"/>
</dbReference>
<feature type="domain" description="Response regulatory" evidence="3">
    <location>
        <begin position="7"/>
        <end position="124"/>
    </location>
</feature>
<evidence type="ECO:0000256" key="2">
    <source>
        <dbReference type="PROSITE-ProRule" id="PRU00169"/>
    </source>
</evidence>
<dbReference type="SMART" id="SM00448">
    <property type="entry name" value="REC"/>
    <property type="match status" value="1"/>
</dbReference>
<proteinExistence type="predicted"/>
<reference evidence="5" key="1">
    <citation type="journal article" date="2019" name="Int. J. Syst. Evol. Microbiol.">
        <title>The Global Catalogue of Microorganisms (GCM) 10K type strain sequencing project: providing services to taxonomists for standard genome sequencing and annotation.</title>
        <authorList>
            <consortium name="The Broad Institute Genomics Platform"/>
            <consortium name="The Broad Institute Genome Sequencing Center for Infectious Disease"/>
            <person name="Wu L."/>
            <person name="Ma J."/>
        </authorList>
    </citation>
    <scope>NUCLEOTIDE SEQUENCE [LARGE SCALE GENOMIC DNA]</scope>
    <source>
        <strain evidence="5">KLKA75</strain>
    </source>
</reference>
<evidence type="ECO:0000313" key="4">
    <source>
        <dbReference type="EMBL" id="MFC4908731.1"/>
    </source>
</evidence>
<dbReference type="RefSeq" id="WP_378255640.1">
    <property type="nucleotide sequence ID" value="NZ_JBHSIT010000004.1"/>
</dbReference>
<dbReference type="SUPFAM" id="SSF52172">
    <property type="entry name" value="CheY-like"/>
    <property type="match status" value="1"/>
</dbReference>
<dbReference type="Gene3D" id="3.40.50.2300">
    <property type="match status" value="1"/>
</dbReference>
<evidence type="ECO:0000259" key="3">
    <source>
        <dbReference type="PROSITE" id="PS50110"/>
    </source>
</evidence>
<organism evidence="4 5">
    <name type="scientific">Actinomadura gamaensis</name>
    <dbReference type="NCBI Taxonomy" id="1763541"/>
    <lineage>
        <taxon>Bacteria</taxon>
        <taxon>Bacillati</taxon>
        <taxon>Actinomycetota</taxon>
        <taxon>Actinomycetes</taxon>
        <taxon>Streptosporangiales</taxon>
        <taxon>Thermomonosporaceae</taxon>
        <taxon>Actinomadura</taxon>
    </lineage>
</organism>
<evidence type="ECO:0000313" key="5">
    <source>
        <dbReference type="Proteomes" id="UP001595872"/>
    </source>
</evidence>